<feature type="transmembrane region" description="Helical" evidence="6">
    <location>
        <begin position="343"/>
        <end position="365"/>
    </location>
</feature>
<name>A0A251UX42_HELAN</name>
<comment type="subcellular location">
    <subcellularLocation>
        <location evidence="1">Membrane</location>
    </subcellularLocation>
</comment>
<evidence type="ECO:0000313" key="7">
    <source>
        <dbReference type="EMBL" id="OTG27593.1"/>
    </source>
</evidence>
<proteinExistence type="predicted"/>
<dbReference type="AlphaFoldDB" id="A0A251UX42"/>
<dbReference type="EMBL" id="CM007893">
    <property type="protein sequence ID" value="OTG27593.1"/>
    <property type="molecule type" value="Genomic_DNA"/>
</dbReference>
<protein>
    <submittedName>
        <fullName evidence="7">Putative concanavalin A-like lectin/glucanase domain-containing protein</fullName>
    </submittedName>
</protein>
<keyword evidence="4 6" id="KW-0472">Membrane</keyword>
<keyword evidence="7" id="KW-0430">Lectin</keyword>
<dbReference type="Pfam" id="PF00560">
    <property type="entry name" value="LRR_1"/>
    <property type="match status" value="1"/>
</dbReference>
<evidence type="ECO:0000256" key="5">
    <source>
        <dbReference type="ARBA" id="ARBA00023180"/>
    </source>
</evidence>
<evidence type="ECO:0000256" key="2">
    <source>
        <dbReference type="ARBA" id="ARBA00022729"/>
    </source>
</evidence>
<keyword evidence="2" id="KW-0732">Signal</keyword>
<evidence type="ECO:0000256" key="4">
    <source>
        <dbReference type="ARBA" id="ARBA00023136"/>
    </source>
</evidence>
<dbReference type="InterPro" id="IPR001611">
    <property type="entry name" value="Leu-rich_rpt"/>
</dbReference>
<dbReference type="Proteomes" id="UP000215914">
    <property type="component" value="Chromosome 4"/>
</dbReference>
<keyword evidence="5" id="KW-0325">Glycoprotein</keyword>
<dbReference type="STRING" id="4232.A0A251UX42"/>
<evidence type="ECO:0000256" key="6">
    <source>
        <dbReference type="SAM" id="Phobius"/>
    </source>
</evidence>
<reference evidence="8" key="1">
    <citation type="journal article" date="2017" name="Nature">
        <title>The sunflower genome provides insights into oil metabolism, flowering and Asterid evolution.</title>
        <authorList>
            <person name="Badouin H."/>
            <person name="Gouzy J."/>
            <person name="Grassa C.J."/>
            <person name="Murat F."/>
            <person name="Staton S.E."/>
            <person name="Cottret L."/>
            <person name="Lelandais-Briere C."/>
            <person name="Owens G.L."/>
            <person name="Carrere S."/>
            <person name="Mayjonade B."/>
            <person name="Legrand L."/>
            <person name="Gill N."/>
            <person name="Kane N.C."/>
            <person name="Bowers J.E."/>
            <person name="Hubner S."/>
            <person name="Bellec A."/>
            <person name="Berard A."/>
            <person name="Berges H."/>
            <person name="Blanchet N."/>
            <person name="Boniface M.C."/>
            <person name="Brunel D."/>
            <person name="Catrice O."/>
            <person name="Chaidir N."/>
            <person name="Claudel C."/>
            <person name="Donnadieu C."/>
            <person name="Faraut T."/>
            <person name="Fievet G."/>
            <person name="Helmstetter N."/>
            <person name="King M."/>
            <person name="Knapp S.J."/>
            <person name="Lai Z."/>
            <person name="Le Paslier M.C."/>
            <person name="Lippi Y."/>
            <person name="Lorenzon L."/>
            <person name="Mandel J.R."/>
            <person name="Marage G."/>
            <person name="Marchand G."/>
            <person name="Marquand E."/>
            <person name="Bret-Mestries E."/>
            <person name="Morien E."/>
            <person name="Nambeesan S."/>
            <person name="Nguyen T."/>
            <person name="Pegot-Espagnet P."/>
            <person name="Pouilly N."/>
            <person name="Raftis F."/>
            <person name="Sallet E."/>
            <person name="Schiex T."/>
            <person name="Thomas J."/>
            <person name="Vandecasteele C."/>
            <person name="Vares D."/>
            <person name="Vear F."/>
            <person name="Vautrin S."/>
            <person name="Crespi M."/>
            <person name="Mangin B."/>
            <person name="Burke J.M."/>
            <person name="Salse J."/>
            <person name="Munos S."/>
            <person name="Vincourt P."/>
            <person name="Rieseberg L.H."/>
            <person name="Langlade N.B."/>
        </authorList>
    </citation>
    <scope>NUCLEOTIDE SEQUENCE [LARGE SCALE GENOMIC DNA]</scope>
    <source>
        <strain evidence="8">cv. SF193</strain>
    </source>
</reference>
<dbReference type="PANTHER" id="PTHR45974:SF287">
    <property type="entry name" value="CONCANAVALIN A-LIKE LECTIN_GLUCANASE DOMAIN-CONTAINING PROTEIN-RELATED"/>
    <property type="match status" value="1"/>
</dbReference>
<dbReference type="OMA" id="YECYSAK"/>
<dbReference type="PANTHER" id="PTHR45974">
    <property type="entry name" value="RECEPTOR-LIKE PROTEIN 55"/>
    <property type="match status" value="1"/>
</dbReference>
<sequence length="444" mass="49072">MNDNKYVKVRTKRASSLYYNFYLIRLFDHNSLTGEIPSTLGLVQSLEVVYLSNNLLTGVIPNLTGMDRLNYLDLSNNSFSKSDIPSWFSTLEALTTLKMHYTNLVGELPAALFSFPQLQNVDLSNNRINGSLDISPNPSRQLELVDLRTNRISDFRQRRQYTIGLILVDNPICMESGVTDAFCSLPTKTSASYSTPWNNCTPPSCGSDLVASPNYQCAHPFIGLFSFKAPSFSTVTNATIYDSLHNLLMLFFKNASLPVDSLSLSNPSRNLEDYLVLRLQVFPSGQPNFNRTGIIGVVFALSNQSFKPAKTDFNTYTFNAENYKFFSDLETGVAKSKTSSTGIIIGSAIGGCVLVVLVLAGMYALRQKGRAEKAVQHNQPFAQWDSTSASGGVPQLKGAKSFTFEELRKYTNNFSESSEIGTGGYGNVSIGFKYAYCVYYLSST</sequence>
<evidence type="ECO:0000256" key="1">
    <source>
        <dbReference type="ARBA" id="ARBA00004370"/>
    </source>
</evidence>
<gene>
    <name evidence="7" type="ORF">HannXRQ_Chr04g0101751</name>
</gene>
<accession>A0A251UX42</accession>
<dbReference type="Gene3D" id="3.80.10.10">
    <property type="entry name" value="Ribonuclease Inhibitor"/>
    <property type="match status" value="1"/>
</dbReference>
<keyword evidence="3" id="KW-0677">Repeat</keyword>
<organism evidence="7 8">
    <name type="scientific">Helianthus annuus</name>
    <name type="common">Common sunflower</name>
    <dbReference type="NCBI Taxonomy" id="4232"/>
    <lineage>
        <taxon>Eukaryota</taxon>
        <taxon>Viridiplantae</taxon>
        <taxon>Streptophyta</taxon>
        <taxon>Embryophyta</taxon>
        <taxon>Tracheophyta</taxon>
        <taxon>Spermatophyta</taxon>
        <taxon>Magnoliopsida</taxon>
        <taxon>eudicotyledons</taxon>
        <taxon>Gunneridae</taxon>
        <taxon>Pentapetalae</taxon>
        <taxon>asterids</taxon>
        <taxon>campanulids</taxon>
        <taxon>Asterales</taxon>
        <taxon>Asteraceae</taxon>
        <taxon>Asteroideae</taxon>
        <taxon>Heliantheae alliance</taxon>
        <taxon>Heliantheae</taxon>
        <taxon>Helianthus</taxon>
    </lineage>
</organism>
<keyword evidence="6" id="KW-0812">Transmembrane</keyword>
<keyword evidence="6" id="KW-1133">Transmembrane helix</keyword>
<dbReference type="GO" id="GO:0030246">
    <property type="term" value="F:carbohydrate binding"/>
    <property type="evidence" value="ECO:0007669"/>
    <property type="project" value="UniProtKB-KW"/>
</dbReference>
<dbReference type="GO" id="GO:0016020">
    <property type="term" value="C:membrane"/>
    <property type="evidence" value="ECO:0007669"/>
    <property type="project" value="UniProtKB-SubCell"/>
</dbReference>
<evidence type="ECO:0000256" key="3">
    <source>
        <dbReference type="ARBA" id="ARBA00022737"/>
    </source>
</evidence>
<keyword evidence="8" id="KW-1185">Reference proteome</keyword>
<dbReference type="Gene3D" id="3.30.200.20">
    <property type="entry name" value="Phosphorylase Kinase, domain 1"/>
    <property type="match status" value="1"/>
</dbReference>
<evidence type="ECO:0000313" key="8">
    <source>
        <dbReference type="Proteomes" id="UP000215914"/>
    </source>
</evidence>
<dbReference type="InParanoid" id="A0A251UX42"/>
<dbReference type="SUPFAM" id="SSF52058">
    <property type="entry name" value="L domain-like"/>
    <property type="match status" value="1"/>
</dbReference>
<dbReference type="Pfam" id="PF13855">
    <property type="entry name" value="LRR_8"/>
    <property type="match status" value="1"/>
</dbReference>
<dbReference type="InterPro" id="IPR032675">
    <property type="entry name" value="LRR_dom_sf"/>
</dbReference>